<dbReference type="EMBL" id="PYAV01000020">
    <property type="protein sequence ID" value="PSL41268.1"/>
    <property type="molecule type" value="Genomic_DNA"/>
</dbReference>
<evidence type="ECO:0000256" key="1">
    <source>
        <dbReference type="ARBA" id="ARBA00022722"/>
    </source>
</evidence>
<sequence length="110" mass="12979">MTDNLTPEQRTKNMKAITSVSKLEDAVCSELWRRGWRCRRNVKNLKGKPDIAVKKYKAAVFIDSCFWHVCPLHSNIPKTNREFWEAKLARNQERDREVNEQRGRHLVSIV</sequence>
<keyword evidence="4" id="KW-0378">Hydrolase</keyword>
<dbReference type="NCBIfam" id="TIGR00632">
    <property type="entry name" value="vsr"/>
    <property type="match status" value="1"/>
</dbReference>
<dbReference type="RefSeq" id="WP_106589970.1">
    <property type="nucleotide sequence ID" value="NZ_PYAV01000020.1"/>
</dbReference>
<comment type="caution">
    <text evidence="7">The sequence shown here is derived from an EMBL/GenBank/DDBJ whole genome shotgun (WGS) entry which is preliminary data.</text>
</comment>
<keyword evidence="1" id="KW-0540">Nuclease</keyword>
<dbReference type="SUPFAM" id="SSF52980">
    <property type="entry name" value="Restriction endonuclease-like"/>
    <property type="match status" value="1"/>
</dbReference>
<dbReference type="GO" id="GO:0016787">
    <property type="term" value="F:hydrolase activity"/>
    <property type="evidence" value="ECO:0007669"/>
    <property type="project" value="UniProtKB-KW"/>
</dbReference>
<evidence type="ECO:0000256" key="4">
    <source>
        <dbReference type="ARBA" id="ARBA00022801"/>
    </source>
</evidence>
<protein>
    <submittedName>
        <fullName evidence="7">T/G mismatch-specific endonuclease</fullName>
    </submittedName>
</protein>
<dbReference type="GO" id="GO:0006298">
    <property type="term" value="P:mismatch repair"/>
    <property type="evidence" value="ECO:0007669"/>
    <property type="project" value="InterPro"/>
</dbReference>
<keyword evidence="8" id="KW-1185">Reference proteome</keyword>
<evidence type="ECO:0000256" key="2">
    <source>
        <dbReference type="ARBA" id="ARBA00022759"/>
    </source>
</evidence>
<evidence type="ECO:0000256" key="3">
    <source>
        <dbReference type="ARBA" id="ARBA00022763"/>
    </source>
</evidence>
<accession>A0A2P8H4X7</accession>
<evidence type="ECO:0000256" key="6">
    <source>
        <dbReference type="ARBA" id="ARBA00029466"/>
    </source>
</evidence>
<dbReference type="GO" id="GO:0004519">
    <property type="term" value="F:endonuclease activity"/>
    <property type="evidence" value="ECO:0007669"/>
    <property type="project" value="UniProtKB-KW"/>
</dbReference>
<keyword evidence="5" id="KW-0234">DNA repair</keyword>
<evidence type="ECO:0000313" key="7">
    <source>
        <dbReference type="EMBL" id="PSL41268.1"/>
    </source>
</evidence>
<dbReference type="AlphaFoldDB" id="A0A2P8H4X7"/>
<evidence type="ECO:0000313" key="8">
    <source>
        <dbReference type="Proteomes" id="UP000242310"/>
    </source>
</evidence>
<dbReference type="Gene3D" id="3.40.960.10">
    <property type="entry name" value="VSR Endonuclease"/>
    <property type="match status" value="1"/>
</dbReference>
<reference evidence="7 8" key="1">
    <citation type="submission" date="2018-03" db="EMBL/GenBank/DDBJ databases">
        <title>Genomic Encyclopedia of Type Strains, Phase III (KMG-III): the genomes of soil and plant-associated and newly described type strains.</title>
        <authorList>
            <person name="Whitman W."/>
        </authorList>
    </citation>
    <scope>NUCLEOTIDE SEQUENCE [LARGE SCALE GENOMIC DNA]</scope>
    <source>
        <strain evidence="7 8">CGMCC 1.07653</strain>
    </source>
</reference>
<organism evidence="7 8">
    <name type="scientific">Salsuginibacillus halophilus</name>
    <dbReference type="NCBI Taxonomy" id="517424"/>
    <lineage>
        <taxon>Bacteria</taxon>
        <taxon>Bacillati</taxon>
        <taxon>Bacillota</taxon>
        <taxon>Bacilli</taxon>
        <taxon>Bacillales</taxon>
        <taxon>Bacillaceae</taxon>
        <taxon>Salsuginibacillus</taxon>
    </lineage>
</organism>
<proteinExistence type="inferred from homology"/>
<dbReference type="InterPro" id="IPR004603">
    <property type="entry name" value="DNA_mismatch_endonuc_vsr"/>
</dbReference>
<comment type="similarity">
    <text evidence="6">Belongs to the Vsr family.</text>
</comment>
<name>A0A2P8H4X7_9BACI</name>
<dbReference type="Pfam" id="PF03852">
    <property type="entry name" value="Vsr"/>
    <property type="match status" value="1"/>
</dbReference>
<dbReference type="Proteomes" id="UP000242310">
    <property type="component" value="Unassembled WGS sequence"/>
</dbReference>
<dbReference type="InterPro" id="IPR011335">
    <property type="entry name" value="Restrct_endonuc-II-like"/>
</dbReference>
<keyword evidence="2 7" id="KW-0255">Endonuclease</keyword>
<evidence type="ECO:0000256" key="5">
    <source>
        <dbReference type="ARBA" id="ARBA00023204"/>
    </source>
</evidence>
<keyword evidence="3" id="KW-0227">DNA damage</keyword>
<dbReference type="OrthoDB" id="9801520at2"/>
<gene>
    <name evidence="7" type="ORF">B0H94_12014</name>
</gene>